<dbReference type="PROSITE" id="PS50088">
    <property type="entry name" value="ANK_REPEAT"/>
    <property type="match status" value="7"/>
</dbReference>
<feature type="compositionally biased region" description="Polar residues" evidence="3">
    <location>
        <begin position="1049"/>
        <end position="1073"/>
    </location>
</feature>
<feature type="repeat" description="ANK" evidence="2">
    <location>
        <begin position="732"/>
        <end position="764"/>
    </location>
</feature>
<feature type="repeat" description="ANK" evidence="2">
    <location>
        <begin position="932"/>
        <end position="964"/>
    </location>
</feature>
<dbReference type="EMBL" id="MU865933">
    <property type="protein sequence ID" value="KAK4450167.1"/>
    <property type="molecule type" value="Genomic_DNA"/>
</dbReference>
<feature type="region of interest" description="Disordered" evidence="3">
    <location>
        <begin position="367"/>
        <end position="417"/>
    </location>
</feature>
<evidence type="ECO:0000256" key="1">
    <source>
        <dbReference type="ARBA" id="ARBA00022737"/>
    </source>
</evidence>
<feature type="compositionally biased region" description="Acidic residues" evidence="3">
    <location>
        <begin position="385"/>
        <end position="417"/>
    </location>
</feature>
<keyword evidence="1" id="KW-0677">Repeat</keyword>
<feature type="repeat" description="ANK" evidence="2">
    <location>
        <begin position="866"/>
        <end position="898"/>
    </location>
</feature>
<feature type="region of interest" description="Disordered" evidence="3">
    <location>
        <begin position="1320"/>
        <end position="1500"/>
    </location>
</feature>
<feature type="repeat" description="ANK" evidence="2">
    <location>
        <begin position="762"/>
        <end position="794"/>
    </location>
</feature>
<dbReference type="Pfam" id="PF12796">
    <property type="entry name" value="Ank_2"/>
    <property type="match status" value="3"/>
</dbReference>
<dbReference type="InterPro" id="IPR036770">
    <property type="entry name" value="Ankyrin_rpt-contain_sf"/>
</dbReference>
<dbReference type="SUPFAM" id="SSF48403">
    <property type="entry name" value="Ankyrin repeat"/>
    <property type="match status" value="1"/>
</dbReference>
<sequence length="1563" mass="169461">MSKSWLSGAGNKLHDVSHNSGTIIQATGSVTINNLGEKVRANPEEECKRALFLTNPVDDKSGVETENKPLIAKSCEWIHQQEAFKTWFVDRGPDSQLLWVSGGLGMGKTMMALFLIREIERSHMHMQNGSAIVLYYFVDSRNHKRNTAVAILRGLIWRLIEWRPELLPLVVADFMAQREDLFNPSLSSSLEALFRIFKDMLRHEKTGTVHCIIDGLDELQEDNLQPFLRKVTKLFHDERQDMEDLRNGRLHPRVVPRFASLRMILLSRESPQCLLENLSIFPWISIEKATRQVTKIKTAKPATHNKKPKAAVKLKTLALLALQKQRLENPSDQITSAEGSETVATELDGKTIGQLATLSLVNQTGSTAELDGSSGVNGDGNGDYVFDEAVEDSGDDAVENDDDAEQQVGSEEEVEEDGPVRSIALYHYIEAKVEELSQARSYGEEIEKRVASNLQDKGDGTFLWVDLAIEELSLYETQHVEQIVQQLPASVNEIYMRSLSRILEHAVPLVSALFRWVLSAHQPLNLSELATALLQMGFMSPNPIEMVRQGLAACGTMLAINEETGEVHTTHTSVADFLAEKNGPLLSDPSLQRFHVDVEAFDGEIACICLRYLEQGCLNAGSVSPADGDKYLQRVAQFPLLPYAALFWPEHLRTATRPYLDLSSPFFAKKSVVRKNWWLFYYAVTTTKAAILAPRGDFTLLHMAAYLNLTFLAQHLEYMGEVHSRINTRDSHGSTPLFWAAATGSMEMFVFLLQRGASQECVGETIFEVACRKGQEDIVKYLLDLGQDVNARVAEQGILQTLGQATRWAHGIISEGTKLEADFWKLMVRDIGVGGTALHMTCLFGHAAVVKLLISRGAHVQIATDKGWTALHSASWTGKLDCVKLLIDAGSDPQGISHQGWNPLHCAASRGKHTVVSFYLAYGMPVDCMTMKRKTPLHLCAYTGSAATIRVLVEGGAYIDAQSHKGETPLHLAARAGEPEAVETLLSLGANRFMINNAGQPPAESLKAMATGLTINQREALRVLEQFGMPGYVPWRPKVDPKAAAAAQSEAQGQNPPNPGQFSRTDSGFSQHSQPAATFTANFQFSSMTYTAEKPHPARAETVPAPSYAGPDQGFDQRPASAAPPPPYSPSPAFAAQQQTQGKFAPPSTPSNLGGGVSPSPGVSTATPSPAYSIPTVTPQPPVTPSMPTVSTPASAPAQVQIPQQPSFSPTAQQPSWSNPISAGSSYFNANQAPPSLHTPLANSAPPSAASFLASQSQMAPSPTASPHGPQLPSTQQTPPTQPVWSNPSPALSPPVQHYQLNSPVAQTPQQAVLTPPVLSAAYPPSQSHTTPPTPGPSQQQQPISVPILQPQTTWASPPSFVQPTQPTPHQGVAYGFPSAGVQPHQHQTPHGNPATPFPTPPTQWKAPTPAQPPQAVAPPVQWTPPVIQPTNPLPQQPPNHGHSPSQYAPNAYPPSPHQQPPGFQAPQQQHPQNQAPNQAYQSPSQYNPPPATSYQYPGARPPATATGYLSVTGYAPGFAGGQQGGMVPGMGFAPPPGMGGPLPHLQKKKSIFSLGGIEITRK</sequence>
<accession>A0AAV9GPP8</accession>
<feature type="compositionally biased region" description="Low complexity" evidence="3">
    <location>
        <begin position="1461"/>
        <end position="1484"/>
    </location>
</feature>
<reference evidence="5" key="1">
    <citation type="journal article" date="2023" name="Mol. Phylogenet. Evol.">
        <title>Genome-scale phylogeny and comparative genomics of the fungal order Sordariales.</title>
        <authorList>
            <person name="Hensen N."/>
            <person name="Bonometti L."/>
            <person name="Westerberg I."/>
            <person name="Brannstrom I.O."/>
            <person name="Guillou S."/>
            <person name="Cros-Aarteil S."/>
            <person name="Calhoun S."/>
            <person name="Haridas S."/>
            <person name="Kuo A."/>
            <person name="Mondo S."/>
            <person name="Pangilinan J."/>
            <person name="Riley R."/>
            <person name="LaButti K."/>
            <person name="Andreopoulos B."/>
            <person name="Lipzen A."/>
            <person name="Chen C."/>
            <person name="Yan M."/>
            <person name="Daum C."/>
            <person name="Ng V."/>
            <person name="Clum A."/>
            <person name="Steindorff A."/>
            <person name="Ohm R.A."/>
            <person name="Martin F."/>
            <person name="Silar P."/>
            <person name="Natvig D.O."/>
            <person name="Lalanne C."/>
            <person name="Gautier V."/>
            <person name="Ament-Velasquez S.L."/>
            <person name="Kruys A."/>
            <person name="Hutchinson M.I."/>
            <person name="Powell A.J."/>
            <person name="Barry K."/>
            <person name="Miller A.N."/>
            <person name="Grigoriev I.V."/>
            <person name="Debuchy R."/>
            <person name="Gladieux P."/>
            <person name="Hiltunen Thoren M."/>
            <person name="Johannesson H."/>
        </authorList>
    </citation>
    <scope>NUCLEOTIDE SEQUENCE</scope>
    <source>
        <strain evidence="5">PSN243</strain>
    </source>
</reference>
<feature type="repeat" description="ANK" evidence="2">
    <location>
        <begin position="899"/>
        <end position="931"/>
    </location>
</feature>
<evidence type="ECO:0000256" key="3">
    <source>
        <dbReference type="SAM" id="MobiDB-lite"/>
    </source>
</evidence>
<feature type="domain" description="Nephrocystin 3-like N-terminal" evidence="4">
    <location>
        <begin position="74"/>
        <end position="239"/>
    </location>
</feature>
<evidence type="ECO:0000256" key="2">
    <source>
        <dbReference type="PROSITE-ProRule" id="PRU00023"/>
    </source>
</evidence>
<dbReference type="Proteomes" id="UP001321760">
    <property type="component" value="Unassembled WGS sequence"/>
</dbReference>
<feature type="region of interest" description="Disordered" evidence="3">
    <location>
        <begin position="1093"/>
        <end position="1297"/>
    </location>
</feature>
<dbReference type="PRINTS" id="PR01415">
    <property type="entry name" value="ANKYRIN"/>
</dbReference>
<reference evidence="5" key="2">
    <citation type="submission" date="2023-05" db="EMBL/GenBank/DDBJ databases">
        <authorList>
            <consortium name="Lawrence Berkeley National Laboratory"/>
            <person name="Steindorff A."/>
            <person name="Hensen N."/>
            <person name="Bonometti L."/>
            <person name="Westerberg I."/>
            <person name="Brannstrom I.O."/>
            <person name="Guillou S."/>
            <person name="Cros-Aarteil S."/>
            <person name="Calhoun S."/>
            <person name="Haridas S."/>
            <person name="Kuo A."/>
            <person name="Mondo S."/>
            <person name="Pangilinan J."/>
            <person name="Riley R."/>
            <person name="Labutti K."/>
            <person name="Andreopoulos B."/>
            <person name="Lipzen A."/>
            <person name="Chen C."/>
            <person name="Yanf M."/>
            <person name="Daum C."/>
            <person name="Ng V."/>
            <person name="Clum A."/>
            <person name="Ohm R."/>
            <person name="Martin F."/>
            <person name="Silar P."/>
            <person name="Natvig D."/>
            <person name="Lalanne C."/>
            <person name="Gautier V."/>
            <person name="Ament-Velasquez S.L."/>
            <person name="Kruys A."/>
            <person name="Hutchinson M.I."/>
            <person name="Powell A.J."/>
            <person name="Barry K."/>
            <person name="Miller A.N."/>
            <person name="Grigoriev I.V."/>
            <person name="Debuchy R."/>
            <person name="Gladieux P."/>
            <person name="Thoren M.H."/>
            <person name="Johannesson H."/>
        </authorList>
    </citation>
    <scope>NUCLEOTIDE SEQUENCE</scope>
    <source>
        <strain evidence="5">PSN243</strain>
    </source>
</reference>
<feature type="repeat" description="ANK" evidence="2">
    <location>
        <begin position="833"/>
        <end position="865"/>
    </location>
</feature>
<keyword evidence="2" id="KW-0040">ANK repeat</keyword>
<dbReference type="PANTHER" id="PTHR10039">
    <property type="entry name" value="AMELOGENIN"/>
    <property type="match status" value="1"/>
</dbReference>
<dbReference type="InterPro" id="IPR027417">
    <property type="entry name" value="P-loop_NTPase"/>
</dbReference>
<feature type="compositionally biased region" description="Low complexity" evidence="3">
    <location>
        <begin position="1240"/>
        <end position="1258"/>
    </location>
</feature>
<organism evidence="5 6">
    <name type="scientific">Podospora aff. communis PSN243</name>
    <dbReference type="NCBI Taxonomy" id="3040156"/>
    <lineage>
        <taxon>Eukaryota</taxon>
        <taxon>Fungi</taxon>
        <taxon>Dikarya</taxon>
        <taxon>Ascomycota</taxon>
        <taxon>Pezizomycotina</taxon>
        <taxon>Sordariomycetes</taxon>
        <taxon>Sordariomycetidae</taxon>
        <taxon>Sordariales</taxon>
        <taxon>Podosporaceae</taxon>
        <taxon>Podospora</taxon>
    </lineage>
</organism>
<feature type="repeat" description="ANK" evidence="2">
    <location>
        <begin position="965"/>
        <end position="997"/>
    </location>
</feature>
<dbReference type="SMART" id="SM00248">
    <property type="entry name" value="ANK"/>
    <property type="match status" value="7"/>
</dbReference>
<keyword evidence="6" id="KW-1185">Reference proteome</keyword>
<feature type="compositionally biased region" description="Polar residues" evidence="3">
    <location>
        <begin position="1353"/>
        <end position="1369"/>
    </location>
</feature>
<protein>
    <recommendedName>
        <fullName evidence="4">Nephrocystin 3-like N-terminal domain-containing protein</fullName>
    </recommendedName>
</protein>
<feature type="compositionally biased region" description="Low complexity" evidence="3">
    <location>
        <begin position="1418"/>
        <end position="1431"/>
    </location>
</feature>
<feature type="region of interest" description="Disordered" evidence="3">
    <location>
        <begin position="1040"/>
        <end position="1073"/>
    </location>
</feature>
<comment type="caution">
    <text evidence="5">The sequence shown here is derived from an EMBL/GenBank/DDBJ whole genome shotgun (WGS) entry which is preliminary data.</text>
</comment>
<dbReference type="Gene3D" id="3.40.50.300">
    <property type="entry name" value="P-loop containing nucleotide triphosphate hydrolases"/>
    <property type="match status" value="1"/>
</dbReference>
<evidence type="ECO:0000313" key="5">
    <source>
        <dbReference type="EMBL" id="KAK4450167.1"/>
    </source>
</evidence>
<dbReference type="InterPro" id="IPR002110">
    <property type="entry name" value="Ankyrin_rpt"/>
</dbReference>
<name>A0AAV9GPP8_9PEZI</name>
<dbReference type="Pfam" id="PF24883">
    <property type="entry name" value="NPHP3_N"/>
    <property type="match status" value="1"/>
</dbReference>
<evidence type="ECO:0000313" key="6">
    <source>
        <dbReference type="Proteomes" id="UP001321760"/>
    </source>
</evidence>
<proteinExistence type="predicted"/>
<feature type="compositionally biased region" description="Low complexity" evidence="3">
    <location>
        <begin position="1324"/>
        <end position="1352"/>
    </location>
</feature>
<feature type="compositionally biased region" description="Polar residues" evidence="3">
    <location>
        <begin position="1201"/>
        <end position="1234"/>
    </location>
</feature>
<gene>
    <name evidence="5" type="ORF">QBC34DRAFT_403010</name>
</gene>
<dbReference type="PROSITE" id="PS50297">
    <property type="entry name" value="ANK_REP_REGION"/>
    <property type="match status" value="7"/>
</dbReference>
<dbReference type="InterPro" id="IPR056884">
    <property type="entry name" value="NPHP3-like_N"/>
</dbReference>
<feature type="compositionally biased region" description="Low complexity" evidence="3">
    <location>
        <begin position="1186"/>
        <end position="1198"/>
    </location>
</feature>
<dbReference type="Gene3D" id="1.25.40.20">
    <property type="entry name" value="Ankyrin repeat-containing domain"/>
    <property type="match status" value="2"/>
</dbReference>
<evidence type="ECO:0000259" key="4">
    <source>
        <dbReference type="Pfam" id="PF24883"/>
    </source>
</evidence>